<name>F7NE16_9FIRM</name>
<gene>
    <name evidence="1" type="ORF">ALO_01394</name>
</gene>
<evidence type="ECO:0000313" key="2">
    <source>
        <dbReference type="Proteomes" id="UP000003240"/>
    </source>
</evidence>
<comment type="caution">
    <text evidence="1">The sequence shown here is derived from an EMBL/GenBank/DDBJ whole genome shotgun (WGS) entry which is preliminary data.</text>
</comment>
<dbReference type="AlphaFoldDB" id="F7NE16"/>
<organism evidence="1 2">
    <name type="scientific">Acetonema longum DSM 6540</name>
    <dbReference type="NCBI Taxonomy" id="1009370"/>
    <lineage>
        <taxon>Bacteria</taxon>
        <taxon>Bacillati</taxon>
        <taxon>Bacillota</taxon>
        <taxon>Negativicutes</taxon>
        <taxon>Acetonemataceae</taxon>
        <taxon>Acetonema</taxon>
    </lineage>
</organism>
<evidence type="ECO:0000313" key="1">
    <source>
        <dbReference type="EMBL" id="EGO65671.1"/>
    </source>
</evidence>
<dbReference type="EMBL" id="AFGF01000015">
    <property type="protein sequence ID" value="EGO65671.1"/>
    <property type="molecule type" value="Genomic_DNA"/>
</dbReference>
<reference evidence="1 2" key="1">
    <citation type="journal article" date="2011" name="EMBO J.">
        <title>Structural diversity of bacterial flagellar motors.</title>
        <authorList>
            <person name="Chen S."/>
            <person name="Beeby M."/>
            <person name="Murphy G.E."/>
            <person name="Leadbetter J.R."/>
            <person name="Hendrixson D.R."/>
            <person name="Briegel A."/>
            <person name="Li Z."/>
            <person name="Shi J."/>
            <person name="Tocheva E.I."/>
            <person name="Muller A."/>
            <person name="Dobro M.J."/>
            <person name="Jensen G.J."/>
        </authorList>
    </citation>
    <scope>NUCLEOTIDE SEQUENCE [LARGE SCALE GENOMIC DNA]</scope>
    <source>
        <strain evidence="1 2">DSM 6540</strain>
    </source>
</reference>
<protein>
    <submittedName>
        <fullName evidence="1">Uncharacterized protein</fullName>
    </submittedName>
</protein>
<keyword evidence="2" id="KW-1185">Reference proteome</keyword>
<sequence>MWIFAGMKMATVRMIPIKSAYRDRYAHFHKLNDLASGKAHLYY</sequence>
<dbReference type="Proteomes" id="UP000003240">
    <property type="component" value="Unassembled WGS sequence"/>
</dbReference>
<dbReference type="STRING" id="1009370.ALO_01394"/>
<proteinExistence type="predicted"/>
<accession>F7NE16</accession>